<dbReference type="GO" id="GO:0005858">
    <property type="term" value="C:axonemal dynein complex"/>
    <property type="evidence" value="ECO:0007669"/>
    <property type="project" value="TreeGrafter"/>
</dbReference>
<comment type="caution">
    <text evidence="3">The sequence shown here is derived from an EMBL/GenBank/DDBJ whole genome shotgun (WGS) entry which is preliminary data.</text>
</comment>
<dbReference type="PANTHER" id="PTHR46532">
    <property type="entry name" value="MALE FERTILITY FACTOR KL5"/>
    <property type="match status" value="1"/>
</dbReference>
<feature type="domain" description="Dynein heavy chain tail" evidence="2">
    <location>
        <begin position="2"/>
        <end position="97"/>
    </location>
</feature>
<evidence type="ECO:0000256" key="1">
    <source>
        <dbReference type="ARBA" id="ARBA00008887"/>
    </source>
</evidence>
<comment type="similarity">
    <text evidence="1">Belongs to the dynein heavy chain family.</text>
</comment>
<organism evidence="3 4">
    <name type="scientific">Gryllus longicercus</name>
    <dbReference type="NCBI Taxonomy" id="2509291"/>
    <lineage>
        <taxon>Eukaryota</taxon>
        <taxon>Metazoa</taxon>
        <taxon>Ecdysozoa</taxon>
        <taxon>Arthropoda</taxon>
        <taxon>Hexapoda</taxon>
        <taxon>Insecta</taxon>
        <taxon>Pterygota</taxon>
        <taxon>Neoptera</taxon>
        <taxon>Polyneoptera</taxon>
        <taxon>Orthoptera</taxon>
        <taxon>Ensifera</taxon>
        <taxon>Gryllidea</taxon>
        <taxon>Grylloidea</taxon>
        <taxon>Gryllidae</taxon>
        <taxon>Gryllinae</taxon>
        <taxon>Gryllus</taxon>
    </lineage>
</organism>
<dbReference type="GO" id="GO:0007018">
    <property type="term" value="P:microtubule-based movement"/>
    <property type="evidence" value="ECO:0007669"/>
    <property type="project" value="InterPro"/>
</dbReference>
<dbReference type="AlphaFoldDB" id="A0AAN9ZGW8"/>
<dbReference type="InterPro" id="IPR026983">
    <property type="entry name" value="DHC"/>
</dbReference>
<gene>
    <name evidence="3" type="ORF">R5R35_000326</name>
</gene>
<dbReference type="PANTHER" id="PTHR46532:SF4">
    <property type="entry name" value="AAA+ ATPASE DOMAIN-CONTAINING PROTEIN"/>
    <property type="match status" value="1"/>
</dbReference>
<sequence length="321" mass="36994">MKVNLKPYVTETLLETEALQRLGLGAPDEALMLVFCKEKLLQLVENVRDLVRRNDQFRMNIPLLFVPLMRPSLLRLDQAFLPALCDLTWTSVEVPTFCESMAKMLHELEIFLQEVKDIKEARIEETFYQIANTLLLRFPKEPVTGAQLLELNTEFVRQTAHELETRSFSAERATLELITKLLERIPVMDISDDDPVKFEWLDRSVLLKTTDDSKMNPISPNAAFKDMESFAPFELETVHFDCMELFCYFNNKNLESLVRATRKTFDELKARAFVSANEANKMPPLYLTSLQLKIPDVVLVPPLEELQRNFNRLVCVVGSGC</sequence>
<reference evidence="3 4" key="1">
    <citation type="submission" date="2024-03" db="EMBL/GenBank/DDBJ databases">
        <title>The genome assembly and annotation of the cricket Gryllus longicercus Weissman &amp; Gray.</title>
        <authorList>
            <person name="Szrajer S."/>
            <person name="Gray D."/>
            <person name="Ylla G."/>
        </authorList>
    </citation>
    <scope>NUCLEOTIDE SEQUENCE [LARGE SCALE GENOMIC DNA]</scope>
    <source>
        <strain evidence="3">DAG 2021-001</strain>
        <tissue evidence="3">Whole body minus gut</tissue>
    </source>
</reference>
<evidence type="ECO:0000259" key="2">
    <source>
        <dbReference type="Pfam" id="PF08385"/>
    </source>
</evidence>
<dbReference type="Proteomes" id="UP001378592">
    <property type="component" value="Unassembled WGS sequence"/>
</dbReference>
<accession>A0AAN9ZGW8</accession>
<proteinExistence type="inferred from homology"/>
<keyword evidence="4" id="KW-1185">Reference proteome</keyword>
<dbReference type="GO" id="GO:0045505">
    <property type="term" value="F:dynein intermediate chain binding"/>
    <property type="evidence" value="ECO:0007669"/>
    <property type="project" value="InterPro"/>
</dbReference>
<evidence type="ECO:0000313" key="4">
    <source>
        <dbReference type="Proteomes" id="UP001378592"/>
    </source>
</evidence>
<dbReference type="EMBL" id="JAZDUA010000017">
    <property type="protein sequence ID" value="KAK7873030.1"/>
    <property type="molecule type" value="Genomic_DNA"/>
</dbReference>
<protein>
    <recommendedName>
        <fullName evidence="2">Dynein heavy chain tail domain-containing protein</fullName>
    </recommendedName>
</protein>
<dbReference type="InterPro" id="IPR013594">
    <property type="entry name" value="Dynein_heavy_tail"/>
</dbReference>
<dbReference type="GO" id="GO:0051959">
    <property type="term" value="F:dynein light intermediate chain binding"/>
    <property type="evidence" value="ECO:0007669"/>
    <property type="project" value="InterPro"/>
</dbReference>
<dbReference type="Pfam" id="PF08385">
    <property type="entry name" value="DHC_N1"/>
    <property type="match status" value="1"/>
</dbReference>
<evidence type="ECO:0000313" key="3">
    <source>
        <dbReference type="EMBL" id="KAK7873030.1"/>
    </source>
</evidence>
<name>A0AAN9ZGW8_9ORTH</name>